<organism evidence="1 2">
    <name type="scientific">Plakobranchus ocellatus</name>
    <dbReference type="NCBI Taxonomy" id="259542"/>
    <lineage>
        <taxon>Eukaryota</taxon>
        <taxon>Metazoa</taxon>
        <taxon>Spiralia</taxon>
        <taxon>Lophotrochozoa</taxon>
        <taxon>Mollusca</taxon>
        <taxon>Gastropoda</taxon>
        <taxon>Heterobranchia</taxon>
        <taxon>Euthyneura</taxon>
        <taxon>Panpulmonata</taxon>
        <taxon>Sacoglossa</taxon>
        <taxon>Placobranchoidea</taxon>
        <taxon>Plakobranchidae</taxon>
        <taxon>Plakobranchus</taxon>
    </lineage>
</organism>
<accession>A0AAV3XZB2</accession>
<dbReference type="EMBL" id="BLXT01000816">
    <property type="protein sequence ID" value="GFN80285.1"/>
    <property type="molecule type" value="Genomic_DNA"/>
</dbReference>
<sequence>MPCNGRMEEPTSRVRCRASQTNMLMFYHPDSSSSDFVKSPASIRSAMSHTHTDTNYHTRCHTLGYTQAYTARTPVASPPLMT</sequence>
<evidence type="ECO:0000313" key="2">
    <source>
        <dbReference type="Proteomes" id="UP000735302"/>
    </source>
</evidence>
<name>A0AAV3XZB2_9GAST</name>
<evidence type="ECO:0000313" key="1">
    <source>
        <dbReference type="EMBL" id="GFN80285.1"/>
    </source>
</evidence>
<keyword evidence="2" id="KW-1185">Reference proteome</keyword>
<dbReference type="Proteomes" id="UP000735302">
    <property type="component" value="Unassembled WGS sequence"/>
</dbReference>
<gene>
    <name evidence="1" type="ORF">PoB_000679100</name>
</gene>
<dbReference type="AlphaFoldDB" id="A0AAV3XZB2"/>
<protein>
    <submittedName>
        <fullName evidence="1">Uncharacterized protein</fullName>
    </submittedName>
</protein>
<comment type="caution">
    <text evidence="1">The sequence shown here is derived from an EMBL/GenBank/DDBJ whole genome shotgun (WGS) entry which is preliminary data.</text>
</comment>
<proteinExistence type="predicted"/>
<reference evidence="1 2" key="1">
    <citation type="journal article" date="2021" name="Elife">
        <title>Chloroplast acquisition without the gene transfer in kleptoplastic sea slugs, Plakobranchus ocellatus.</title>
        <authorList>
            <person name="Maeda T."/>
            <person name="Takahashi S."/>
            <person name="Yoshida T."/>
            <person name="Shimamura S."/>
            <person name="Takaki Y."/>
            <person name="Nagai Y."/>
            <person name="Toyoda A."/>
            <person name="Suzuki Y."/>
            <person name="Arimoto A."/>
            <person name="Ishii H."/>
            <person name="Satoh N."/>
            <person name="Nishiyama T."/>
            <person name="Hasebe M."/>
            <person name="Maruyama T."/>
            <person name="Minagawa J."/>
            <person name="Obokata J."/>
            <person name="Shigenobu S."/>
        </authorList>
    </citation>
    <scope>NUCLEOTIDE SEQUENCE [LARGE SCALE GENOMIC DNA]</scope>
</reference>